<gene>
    <name evidence="2" type="ORF">B2J93_5989</name>
</gene>
<dbReference type="AlphaFoldDB" id="A0A218ZAZ7"/>
<dbReference type="InParanoid" id="A0A218ZAZ7"/>
<reference evidence="2 3" key="1">
    <citation type="submission" date="2017-04" db="EMBL/GenBank/DDBJ databases">
        <title>Draft genome sequence of Marssonina coronaria NL1: causal agent of apple blotch.</title>
        <authorList>
            <person name="Cheng Q."/>
        </authorList>
    </citation>
    <scope>NUCLEOTIDE SEQUENCE [LARGE SCALE GENOMIC DNA]</scope>
    <source>
        <strain evidence="2 3">NL1</strain>
    </source>
</reference>
<name>A0A218ZAZ7_9HELO</name>
<dbReference type="Proteomes" id="UP000242519">
    <property type="component" value="Unassembled WGS sequence"/>
</dbReference>
<dbReference type="EMBL" id="MZNU01000113">
    <property type="protein sequence ID" value="OWP04356.1"/>
    <property type="molecule type" value="Genomic_DNA"/>
</dbReference>
<keyword evidence="3" id="KW-1185">Reference proteome</keyword>
<feature type="compositionally biased region" description="Polar residues" evidence="1">
    <location>
        <begin position="19"/>
        <end position="39"/>
    </location>
</feature>
<proteinExistence type="predicted"/>
<evidence type="ECO:0000313" key="2">
    <source>
        <dbReference type="EMBL" id="OWP04356.1"/>
    </source>
</evidence>
<feature type="region of interest" description="Disordered" evidence="1">
    <location>
        <begin position="1"/>
        <end position="55"/>
    </location>
</feature>
<protein>
    <submittedName>
        <fullName evidence="2">Uncharacterized protein</fullName>
    </submittedName>
</protein>
<sequence length="437" mass="49084">MATRATKVPSGYNDALGRASSTQTHATPTNAGLATSSGTHGHPDSHEHPPARVPYLQHNLDGAGMVGENSMLQTKPRYQARHRVDFQIPNDVPAFSSVQHGNYLSVAPGRSSSVARVPTPAAEASCNSSMYSQQPAMTWGSGGFLEPVPGHEQLPVSTPASNQGHAAEMAGMTNQAGISNVIHTMPNPPTHPARIPVTSEPVQLELPLPISRLATGFKDDISAFGNGLIFTFPGLEYEPKLGLCSFIRNPYYNSPLERPADMPYHIWVQGRDILIKKIHQIRHLHPLYGNSDIRFRLFDIGELKAIIEYRSVYGKSGQLLSFRDMAFELCKNICWSFDLETCERINEVLLNSETDPGYYGTLSEKIPRFWNEEQNRWETVYMKVYPTGPDQRNHSYHFDHSQRWLYSIANPKLKDTLDTYWKQFREREGLSHPWLDL</sequence>
<comment type="caution">
    <text evidence="2">The sequence shown here is derived from an EMBL/GenBank/DDBJ whole genome shotgun (WGS) entry which is preliminary data.</text>
</comment>
<organism evidence="2 3">
    <name type="scientific">Diplocarpon coronariae</name>
    <dbReference type="NCBI Taxonomy" id="2795749"/>
    <lineage>
        <taxon>Eukaryota</taxon>
        <taxon>Fungi</taxon>
        <taxon>Dikarya</taxon>
        <taxon>Ascomycota</taxon>
        <taxon>Pezizomycotina</taxon>
        <taxon>Leotiomycetes</taxon>
        <taxon>Helotiales</taxon>
        <taxon>Drepanopezizaceae</taxon>
        <taxon>Diplocarpon</taxon>
    </lineage>
</organism>
<evidence type="ECO:0000313" key="3">
    <source>
        <dbReference type="Proteomes" id="UP000242519"/>
    </source>
</evidence>
<feature type="compositionally biased region" description="Basic and acidic residues" evidence="1">
    <location>
        <begin position="41"/>
        <end position="50"/>
    </location>
</feature>
<evidence type="ECO:0000256" key="1">
    <source>
        <dbReference type="SAM" id="MobiDB-lite"/>
    </source>
</evidence>
<accession>A0A218ZAZ7</accession>